<dbReference type="InterPro" id="IPR050228">
    <property type="entry name" value="Carboxylesterase_BioH"/>
</dbReference>
<dbReference type="SUPFAM" id="SSF53474">
    <property type="entry name" value="alpha/beta-Hydrolases"/>
    <property type="match status" value="1"/>
</dbReference>
<dbReference type="Proteomes" id="UP000214603">
    <property type="component" value="Unassembled WGS sequence"/>
</dbReference>
<dbReference type="PANTHER" id="PTHR43194">
    <property type="entry name" value="HYDROLASE ALPHA/BETA FOLD FAMILY"/>
    <property type="match status" value="1"/>
</dbReference>
<organism evidence="2 3">
    <name type="scientific">Candidimonas nitroreducens</name>
    <dbReference type="NCBI Taxonomy" id="683354"/>
    <lineage>
        <taxon>Bacteria</taxon>
        <taxon>Pseudomonadati</taxon>
        <taxon>Pseudomonadota</taxon>
        <taxon>Betaproteobacteria</taxon>
        <taxon>Burkholderiales</taxon>
        <taxon>Alcaligenaceae</taxon>
        <taxon>Candidimonas</taxon>
    </lineage>
</organism>
<proteinExistence type="predicted"/>
<dbReference type="AlphaFoldDB" id="A0A225MH42"/>
<gene>
    <name evidence="2" type="ORF">CEY11_13875</name>
</gene>
<evidence type="ECO:0000313" key="2">
    <source>
        <dbReference type="EMBL" id="OWT59260.1"/>
    </source>
</evidence>
<name>A0A225MH42_9BURK</name>
<comment type="caution">
    <text evidence="2">The sequence shown here is derived from an EMBL/GenBank/DDBJ whole genome shotgun (WGS) entry which is preliminary data.</text>
</comment>
<sequence length="341" mass="37741">MHVRPGRSLAANAAKWMFMPDNDIVLKRIRGFHVGGRRRRITGFDARPRSRVPGDAPVAIDMNGDHMVGQLYAKEYLQSDARFALPVLLWHGGGLSGACWEDTPEGGAGWLDYFLRDGCDVVVSDAFERGRASFPPYPQFLSSPPEHRSLEAVWHHFRFGPGGSYPDPLTPESLRARAYPGQQFPVESLEQFGRQFVPRWAGTDEFALRAYAELLEKIGPCVVIGHSQGGSFALECARRHPDLVRAVVAVEPAAAPAGEPGAGGAPHLFVWGDRIDDNPTWVRYRDAALRYKQRLQAQGVRADWLSLPDHGVGGNSHMLIMDRNNQAIAAMVGGWLRELFP</sequence>
<feature type="domain" description="AB hydrolase-1" evidence="1">
    <location>
        <begin position="86"/>
        <end position="252"/>
    </location>
</feature>
<dbReference type="InterPro" id="IPR000073">
    <property type="entry name" value="AB_hydrolase_1"/>
</dbReference>
<accession>A0A225MH42</accession>
<dbReference type="PANTHER" id="PTHR43194:SF5">
    <property type="entry name" value="PIMELOYL-[ACYL-CARRIER PROTEIN] METHYL ESTER ESTERASE"/>
    <property type="match status" value="1"/>
</dbReference>
<evidence type="ECO:0000259" key="1">
    <source>
        <dbReference type="Pfam" id="PF00561"/>
    </source>
</evidence>
<protein>
    <submittedName>
        <fullName evidence="2">Esterase</fullName>
    </submittedName>
</protein>
<reference evidence="3" key="1">
    <citation type="submission" date="2017-06" db="EMBL/GenBank/DDBJ databases">
        <title>Herbaspirillum phytohormonus sp. nov., isolated from the root nodule of Robinia pseudoacacia in lead-zinc mine.</title>
        <authorList>
            <person name="Fan M."/>
            <person name="Lin Y."/>
        </authorList>
    </citation>
    <scope>NUCLEOTIDE SEQUENCE [LARGE SCALE GENOMIC DNA]</scope>
    <source>
        <strain evidence="3">SC-089</strain>
    </source>
</reference>
<dbReference type="InterPro" id="IPR029058">
    <property type="entry name" value="AB_hydrolase_fold"/>
</dbReference>
<evidence type="ECO:0000313" key="3">
    <source>
        <dbReference type="Proteomes" id="UP000214603"/>
    </source>
</evidence>
<dbReference type="EMBL" id="NJIH01000007">
    <property type="protein sequence ID" value="OWT59260.1"/>
    <property type="molecule type" value="Genomic_DNA"/>
</dbReference>
<keyword evidence="3" id="KW-1185">Reference proteome</keyword>
<dbReference type="Gene3D" id="3.40.50.1820">
    <property type="entry name" value="alpha/beta hydrolase"/>
    <property type="match status" value="1"/>
</dbReference>
<dbReference type="Pfam" id="PF00561">
    <property type="entry name" value="Abhydrolase_1"/>
    <property type="match status" value="1"/>
</dbReference>